<dbReference type="PANTHER" id="PTHR43316:SF3">
    <property type="entry name" value="HALOACID DEHALOGENASE, TYPE II (AFU_ORTHOLOGUE AFUA_2G07750)-RELATED"/>
    <property type="match status" value="1"/>
</dbReference>
<evidence type="ECO:0000256" key="1">
    <source>
        <dbReference type="ARBA" id="ARBA00008106"/>
    </source>
</evidence>
<dbReference type="Gene3D" id="3.40.50.1000">
    <property type="entry name" value="HAD superfamily/HAD-like"/>
    <property type="match status" value="1"/>
</dbReference>
<proteinExistence type="inferred from homology"/>
<name>A0ABR1YY09_9PEZI</name>
<dbReference type="Proteomes" id="UP001492380">
    <property type="component" value="Unassembled WGS sequence"/>
</dbReference>
<reference evidence="3 4" key="1">
    <citation type="submission" date="2024-04" db="EMBL/GenBank/DDBJ databases">
        <title>Phyllosticta paracitricarpa is synonymous to the EU quarantine fungus P. citricarpa based on phylogenomic analyses.</title>
        <authorList>
            <consortium name="Lawrence Berkeley National Laboratory"/>
            <person name="Van Ingen-Buijs V.A."/>
            <person name="Van Westerhoven A.C."/>
            <person name="Haridas S."/>
            <person name="Skiadas P."/>
            <person name="Martin F."/>
            <person name="Groenewald J.Z."/>
            <person name="Crous P.W."/>
            <person name="Seidl M.F."/>
        </authorList>
    </citation>
    <scope>NUCLEOTIDE SEQUENCE [LARGE SCALE GENOMIC DNA]</scope>
    <source>
        <strain evidence="3 4">CBS 123374</strain>
    </source>
</reference>
<dbReference type="InterPro" id="IPR006439">
    <property type="entry name" value="HAD-SF_hydro_IA"/>
</dbReference>
<dbReference type="InterPro" id="IPR023214">
    <property type="entry name" value="HAD_sf"/>
</dbReference>
<evidence type="ECO:0000256" key="2">
    <source>
        <dbReference type="ARBA" id="ARBA00022801"/>
    </source>
</evidence>
<dbReference type="InterPro" id="IPR036412">
    <property type="entry name" value="HAD-like_sf"/>
</dbReference>
<dbReference type="InterPro" id="IPR006328">
    <property type="entry name" value="2-HAD"/>
</dbReference>
<dbReference type="PANTHER" id="PTHR43316">
    <property type="entry name" value="HYDROLASE, HALOACID DELAHOGENASE-RELATED"/>
    <property type="match status" value="1"/>
</dbReference>
<dbReference type="InterPro" id="IPR051540">
    <property type="entry name" value="S-2-haloacid_dehalogenase"/>
</dbReference>
<dbReference type="SFLD" id="SFLDS00003">
    <property type="entry name" value="Haloacid_Dehalogenase"/>
    <property type="match status" value="1"/>
</dbReference>
<dbReference type="NCBIfam" id="TIGR01428">
    <property type="entry name" value="HAD_type_II"/>
    <property type="match status" value="1"/>
</dbReference>
<accession>A0ABR1YY09</accession>
<dbReference type="PRINTS" id="PR00413">
    <property type="entry name" value="HADHALOGNASE"/>
</dbReference>
<evidence type="ECO:0000313" key="3">
    <source>
        <dbReference type="EMBL" id="KAK8243566.1"/>
    </source>
</evidence>
<dbReference type="SFLD" id="SFLDG01129">
    <property type="entry name" value="C1.5:_HAD__Beta-PGM__Phosphata"/>
    <property type="match status" value="1"/>
</dbReference>
<keyword evidence="2" id="KW-0378">Hydrolase</keyword>
<dbReference type="NCBIfam" id="TIGR01493">
    <property type="entry name" value="HAD-SF-IA-v2"/>
    <property type="match status" value="1"/>
</dbReference>
<gene>
    <name evidence="3" type="ORF">HDK90DRAFT_462494</name>
</gene>
<comment type="similarity">
    <text evidence="1">Belongs to the HAD-like hydrolase superfamily. S-2-haloalkanoic acid dehalogenase family.</text>
</comment>
<dbReference type="EMBL" id="JBBWRZ010000002">
    <property type="protein sequence ID" value="KAK8243566.1"/>
    <property type="molecule type" value="Genomic_DNA"/>
</dbReference>
<sequence>MATQEKKIVVAFDAYGTLLSTESIAEKLAEHFGHDKAQTIAAAWRKYQLEYTWRLNSMSCYEPFSTVTANALHHALAEAGESLSAAAIAALMDAYDSLSVFPDVPPCMRALASSTSITPVVFSNGTPAMVSNSVQRSPDLAPLAGVFADIVSVDDVRMYKPAPEVYAYLASRVGKTSEEMGHVWLVSGNPFDVTGARACGMKAAWVDRQGNGWQDSLGGDKWKPSVVLKGLDELPKVLEEASSEGDCSR</sequence>
<comment type="caution">
    <text evidence="3">The sequence shown here is derived from an EMBL/GenBank/DDBJ whole genome shotgun (WGS) entry which is preliminary data.</text>
</comment>
<dbReference type="Pfam" id="PF00702">
    <property type="entry name" value="Hydrolase"/>
    <property type="match status" value="1"/>
</dbReference>
<organism evidence="3 4">
    <name type="scientific">Phyllosticta capitalensis</name>
    <dbReference type="NCBI Taxonomy" id="121624"/>
    <lineage>
        <taxon>Eukaryota</taxon>
        <taxon>Fungi</taxon>
        <taxon>Dikarya</taxon>
        <taxon>Ascomycota</taxon>
        <taxon>Pezizomycotina</taxon>
        <taxon>Dothideomycetes</taxon>
        <taxon>Dothideomycetes incertae sedis</taxon>
        <taxon>Botryosphaeriales</taxon>
        <taxon>Phyllostictaceae</taxon>
        <taxon>Phyllosticta</taxon>
    </lineage>
</organism>
<keyword evidence="4" id="KW-1185">Reference proteome</keyword>
<dbReference type="InterPro" id="IPR023198">
    <property type="entry name" value="PGP-like_dom2"/>
</dbReference>
<dbReference type="SUPFAM" id="SSF56784">
    <property type="entry name" value="HAD-like"/>
    <property type="match status" value="1"/>
</dbReference>
<dbReference type="Gene3D" id="1.10.150.240">
    <property type="entry name" value="Putative phosphatase, domain 2"/>
    <property type="match status" value="1"/>
</dbReference>
<evidence type="ECO:0000313" key="4">
    <source>
        <dbReference type="Proteomes" id="UP001492380"/>
    </source>
</evidence>
<protein>
    <submittedName>
        <fullName evidence="3">Haloacid dehalogenase, type II</fullName>
    </submittedName>
</protein>